<dbReference type="EMBL" id="JRLV01000032">
    <property type="protein sequence ID" value="KGO78708.1"/>
    <property type="molecule type" value="Genomic_DNA"/>
</dbReference>
<dbReference type="STRING" id="1406840.Q763_17110"/>
<dbReference type="eggNOG" id="ENOG5030SCN">
    <property type="taxonomic scope" value="Bacteria"/>
</dbReference>
<reference evidence="2 3" key="1">
    <citation type="submission" date="2013-09" db="EMBL/GenBank/DDBJ databases">
        <authorList>
            <person name="Zeng Z."/>
            <person name="Chen C."/>
        </authorList>
    </citation>
    <scope>NUCLEOTIDE SEQUENCE [LARGE SCALE GENOMIC DNA]</scope>
    <source>
        <strain evidence="2 3">F44-8</strain>
    </source>
</reference>
<organism evidence="2 3">
    <name type="scientific">Flavobacterium beibuense F44-8</name>
    <dbReference type="NCBI Taxonomy" id="1406840"/>
    <lineage>
        <taxon>Bacteria</taxon>
        <taxon>Pseudomonadati</taxon>
        <taxon>Bacteroidota</taxon>
        <taxon>Flavobacteriia</taxon>
        <taxon>Flavobacteriales</taxon>
        <taxon>Flavobacteriaceae</taxon>
        <taxon>Flavobacterium</taxon>
    </lineage>
</organism>
<evidence type="ECO:0000256" key="1">
    <source>
        <dbReference type="SAM" id="MobiDB-lite"/>
    </source>
</evidence>
<evidence type="ECO:0000313" key="3">
    <source>
        <dbReference type="Proteomes" id="UP000030129"/>
    </source>
</evidence>
<evidence type="ECO:0000313" key="2">
    <source>
        <dbReference type="EMBL" id="KGO78708.1"/>
    </source>
</evidence>
<dbReference type="AlphaFoldDB" id="A0A0A2LHS8"/>
<proteinExistence type="predicted"/>
<keyword evidence="3" id="KW-1185">Reference proteome</keyword>
<feature type="region of interest" description="Disordered" evidence="1">
    <location>
        <begin position="109"/>
        <end position="138"/>
    </location>
</feature>
<dbReference type="RefSeq" id="WP_035136193.1">
    <property type="nucleotide sequence ID" value="NZ_JRLV01000032.1"/>
</dbReference>
<accession>A0A0A2LHS8</accession>
<gene>
    <name evidence="2" type="ORF">Q763_17110</name>
</gene>
<dbReference type="Proteomes" id="UP000030129">
    <property type="component" value="Unassembled WGS sequence"/>
</dbReference>
<comment type="caution">
    <text evidence="2">The sequence shown here is derived from an EMBL/GenBank/DDBJ whole genome shotgun (WGS) entry which is preliminary data.</text>
</comment>
<sequence>MDFTQMDISTIARSVTGDGVRYLRLFLEEYTSIFNERVNPSCPKCLTAYLEKYKNHFKSMENTTPYRLHAKYENIPLEFGSPILVNNANITTEYAKKLLQHKNGKRYFAHIPQEVTQEPAEKQKPKRKPRKNNNQNKA</sequence>
<name>A0A0A2LHS8_9FLAO</name>
<protein>
    <submittedName>
        <fullName evidence="2">Uncharacterized protein</fullName>
    </submittedName>
</protein>